<keyword evidence="13 17" id="KW-0830">Ubiquinone</keyword>
<keyword evidence="9" id="KW-1278">Translocase</keyword>
<keyword evidence="12 17" id="KW-0520">NAD</keyword>
<dbReference type="InterPro" id="IPR003945">
    <property type="entry name" value="NU5C-like"/>
</dbReference>
<comment type="subcellular location">
    <subcellularLocation>
        <location evidence="2">Mitochondrion inner membrane</location>
        <topology evidence="2">Multi-pass membrane protein</topology>
    </subcellularLocation>
</comment>
<evidence type="ECO:0000256" key="1">
    <source>
        <dbReference type="ARBA" id="ARBA00003257"/>
    </source>
</evidence>
<feature type="domain" description="NADH dehydrogenase subunit 5 C-terminal" evidence="20">
    <location>
        <begin position="396"/>
        <end position="573"/>
    </location>
</feature>
<keyword evidence="14 17" id="KW-0496">Mitochondrion</keyword>
<evidence type="ECO:0000256" key="10">
    <source>
        <dbReference type="ARBA" id="ARBA00022982"/>
    </source>
</evidence>
<comment type="catalytic activity">
    <reaction evidence="16 17">
        <text>a ubiquinone + NADH + 5 H(+)(in) = a ubiquinol + NAD(+) + 4 H(+)(out)</text>
        <dbReference type="Rhea" id="RHEA:29091"/>
        <dbReference type="Rhea" id="RHEA-COMP:9565"/>
        <dbReference type="Rhea" id="RHEA-COMP:9566"/>
        <dbReference type="ChEBI" id="CHEBI:15378"/>
        <dbReference type="ChEBI" id="CHEBI:16389"/>
        <dbReference type="ChEBI" id="CHEBI:17976"/>
        <dbReference type="ChEBI" id="CHEBI:57540"/>
        <dbReference type="ChEBI" id="CHEBI:57945"/>
        <dbReference type="EC" id="7.1.1.2"/>
    </reaction>
</comment>
<keyword evidence="15 17" id="KW-0472">Membrane</keyword>
<accession>A0A3G1ND68</accession>
<evidence type="ECO:0000256" key="5">
    <source>
        <dbReference type="ARBA" id="ARBA00022448"/>
    </source>
</evidence>
<dbReference type="GO" id="GO:0008137">
    <property type="term" value="F:NADH dehydrogenase (ubiquinone) activity"/>
    <property type="evidence" value="ECO:0007669"/>
    <property type="project" value="UniProtKB-EC"/>
</dbReference>
<feature type="transmembrane region" description="Helical" evidence="17">
    <location>
        <begin position="490"/>
        <end position="510"/>
    </location>
</feature>
<dbReference type="Pfam" id="PF00361">
    <property type="entry name" value="Proton_antipo_M"/>
    <property type="match status" value="1"/>
</dbReference>
<dbReference type="GO" id="GO:0003954">
    <property type="term" value="F:NADH dehydrogenase activity"/>
    <property type="evidence" value="ECO:0007669"/>
    <property type="project" value="TreeGrafter"/>
</dbReference>
<evidence type="ECO:0000256" key="9">
    <source>
        <dbReference type="ARBA" id="ARBA00022967"/>
    </source>
</evidence>
<feature type="transmembrane region" description="Helical" evidence="17">
    <location>
        <begin position="452"/>
        <end position="478"/>
    </location>
</feature>
<dbReference type="RefSeq" id="YP_009459902.1">
    <property type="nucleotide sequence ID" value="NC_036952.1"/>
</dbReference>
<evidence type="ECO:0000256" key="4">
    <source>
        <dbReference type="ARBA" id="ARBA00021096"/>
    </source>
</evidence>
<evidence type="ECO:0000256" key="7">
    <source>
        <dbReference type="ARBA" id="ARBA00022692"/>
    </source>
</evidence>
<feature type="transmembrane region" description="Helical" evidence="17">
    <location>
        <begin position="276"/>
        <end position="301"/>
    </location>
</feature>
<dbReference type="InterPro" id="IPR001516">
    <property type="entry name" value="Proton_antipo_N"/>
</dbReference>
<evidence type="ECO:0000256" key="6">
    <source>
        <dbReference type="ARBA" id="ARBA00022660"/>
    </source>
</evidence>
<gene>
    <name evidence="21" type="primary">ND5</name>
</gene>
<evidence type="ECO:0000256" key="16">
    <source>
        <dbReference type="ARBA" id="ARBA00049551"/>
    </source>
</evidence>
<sequence>MNKKLNLSILSMLFLSIIGIMSFITSINLIYLDLSVFIEIELISLNSSSIEMVLMIDWISMFFFFCVMMISSMVIFYSKSYMSGEVYMERFILLIILFVLSMVLLIFSLNLISILLGWDGLGLVSFCLVIYYQNSKSLNSGVLTILSNRVGDVLILLSISYFINFGSWNFLPYVKISFLNGEMMSLILVLMVLASMTKSAQIPFAAWLPAAMAAPTPISALVHSSTLVTAGVYLLVRMIEFESLSLILNFLLIISSLTMLMAGISANFEFDLKKIIALSTLSQLGLMMAILCLGFKNLAFFHLCSHAMFKSLLFMCAGMIIHNMKNWQDIRMMGGIGYFMPMVFINLNIANLALCGMPFLAGFYSKDLILEMVMFSNFNLMIFFFFFFSVGMTVSYSVRLIYLNFLKEWNLSSYYSLDDKDSIMLGSMFFLLMMSIMGGSLMMWLILPKLYFIFMSFYLKSMVMITMGIGFMVGVLVAKFNLVLNNKYSLKILFFFSLMWFIPNITLFSFNKLLLKLSLNIDKVLDLGWLEELGGMKLYKFMISVGVSNYYLHLSYLKIFIYLFGFFFFFFLMI</sequence>
<dbReference type="PRINTS" id="PR01434">
    <property type="entry name" value="NADHDHGNASE5"/>
</dbReference>
<dbReference type="InterPro" id="IPR010934">
    <property type="entry name" value="NADH_DH_su5_C"/>
</dbReference>
<keyword evidence="11 17" id="KW-1133">Transmembrane helix</keyword>
<dbReference type="EC" id="7.1.1.2" evidence="3 17"/>
<evidence type="ECO:0000256" key="11">
    <source>
        <dbReference type="ARBA" id="ARBA00022989"/>
    </source>
</evidence>
<dbReference type="InterPro" id="IPR001750">
    <property type="entry name" value="ND/Mrp_TM"/>
</dbReference>
<dbReference type="GO" id="GO:0042773">
    <property type="term" value="P:ATP synthesis coupled electron transport"/>
    <property type="evidence" value="ECO:0007669"/>
    <property type="project" value="InterPro"/>
</dbReference>
<feature type="transmembrane region" description="Helical" evidence="17">
    <location>
        <begin position="12"/>
        <end position="32"/>
    </location>
</feature>
<feature type="transmembrane region" description="Helical" evidence="17">
    <location>
        <begin position="90"/>
        <end position="109"/>
    </location>
</feature>
<feature type="transmembrane region" description="Helical" evidence="17">
    <location>
        <begin position="245"/>
        <end position="264"/>
    </location>
</feature>
<evidence type="ECO:0000259" key="18">
    <source>
        <dbReference type="Pfam" id="PF00361"/>
    </source>
</evidence>
<keyword evidence="10" id="KW-0249">Electron transport</keyword>
<dbReference type="PANTHER" id="PTHR42829:SF2">
    <property type="entry name" value="NADH-UBIQUINONE OXIDOREDUCTASE CHAIN 5"/>
    <property type="match status" value="1"/>
</dbReference>
<feature type="transmembrane region" description="Helical" evidence="17">
    <location>
        <begin position="336"/>
        <end position="360"/>
    </location>
</feature>
<dbReference type="GO" id="GO:0005743">
    <property type="term" value="C:mitochondrial inner membrane"/>
    <property type="evidence" value="ECO:0007669"/>
    <property type="project" value="UniProtKB-SubCell"/>
</dbReference>
<dbReference type="Pfam" id="PF00662">
    <property type="entry name" value="Proton_antipo_N"/>
    <property type="match status" value="1"/>
</dbReference>
<name>A0A3G1ND68_9NEOP</name>
<feature type="transmembrane region" description="Helical" evidence="17">
    <location>
        <begin position="52"/>
        <end position="78"/>
    </location>
</feature>
<feature type="domain" description="NADH-Ubiquinone oxidoreductase (complex I) chain 5 N-terminal" evidence="19">
    <location>
        <begin position="43"/>
        <end position="91"/>
    </location>
</feature>
<proteinExistence type="inferred from homology"/>
<keyword evidence="6" id="KW-0679">Respiratory chain</keyword>
<feature type="transmembrane region" description="Helical" evidence="17">
    <location>
        <begin position="183"/>
        <end position="208"/>
    </location>
</feature>
<dbReference type="AlphaFoldDB" id="A0A3G1ND68"/>
<feature type="domain" description="NADH:quinone oxidoreductase/Mrp antiporter transmembrane" evidence="18">
    <location>
        <begin position="108"/>
        <end position="389"/>
    </location>
</feature>
<dbReference type="PANTHER" id="PTHR42829">
    <property type="entry name" value="NADH-UBIQUINONE OXIDOREDUCTASE CHAIN 5"/>
    <property type="match status" value="1"/>
</dbReference>
<feature type="transmembrane region" description="Helical" evidence="17">
    <location>
        <begin position="423"/>
        <end position="446"/>
    </location>
</feature>
<evidence type="ECO:0000256" key="15">
    <source>
        <dbReference type="ARBA" id="ARBA00023136"/>
    </source>
</evidence>
<dbReference type="GeneID" id="35987265"/>
<evidence type="ECO:0000256" key="12">
    <source>
        <dbReference type="ARBA" id="ARBA00023027"/>
    </source>
</evidence>
<evidence type="ECO:0000256" key="3">
    <source>
        <dbReference type="ARBA" id="ARBA00012944"/>
    </source>
</evidence>
<feature type="transmembrane region" description="Helical" evidence="17">
    <location>
        <begin position="380"/>
        <end position="402"/>
    </location>
</feature>
<comment type="similarity">
    <text evidence="17">Belongs to the complex I subunit 5 family.</text>
</comment>
<dbReference type="Pfam" id="PF06455">
    <property type="entry name" value="NADH5_C"/>
    <property type="match status" value="1"/>
</dbReference>
<evidence type="ECO:0000256" key="13">
    <source>
        <dbReference type="ARBA" id="ARBA00023075"/>
    </source>
</evidence>
<comment type="function">
    <text evidence="17">Core subunit of the mitochondrial membrane respiratory chain NADH dehydrogenase (Complex I) which catalyzes electron transfer from NADH through the respiratory chain, using ubiquinone as an electron acceptor. Essential for the catalytic activity and assembly of complex I.</text>
</comment>
<keyword evidence="8" id="KW-0999">Mitochondrion inner membrane</keyword>
<organism evidence="21">
    <name type="scientific">Cheumatopsyche speciosa</name>
    <dbReference type="NCBI Taxonomy" id="763295"/>
    <lineage>
        <taxon>Eukaryota</taxon>
        <taxon>Metazoa</taxon>
        <taxon>Ecdysozoa</taxon>
        <taxon>Arthropoda</taxon>
        <taxon>Hexapoda</taxon>
        <taxon>Insecta</taxon>
        <taxon>Pterygota</taxon>
        <taxon>Neoptera</taxon>
        <taxon>Endopterygota</taxon>
        <taxon>Trichoptera</taxon>
        <taxon>Annulipalpia</taxon>
        <taxon>Hydropsychoidea</taxon>
        <taxon>Hydropsychidae</taxon>
        <taxon>Hydropsychinae</taxon>
        <taxon>Cheumatopsyche</taxon>
    </lineage>
</organism>
<dbReference type="CTD" id="4540"/>
<dbReference type="EMBL" id="MG669123">
    <property type="protein sequence ID" value="AUT18167.1"/>
    <property type="molecule type" value="Genomic_DNA"/>
</dbReference>
<dbReference type="PRINTS" id="PR01435">
    <property type="entry name" value="NPOXDRDTASE5"/>
</dbReference>
<evidence type="ECO:0000256" key="2">
    <source>
        <dbReference type="ARBA" id="ARBA00004448"/>
    </source>
</evidence>
<evidence type="ECO:0000259" key="19">
    <source>
        <dbReference type="Pfam" id="PF00662"/>
    </source>
</evidence>
<evidence type="ECO:0000256" key="17">
    <source>
        <dbReference type="RuleBase" id="RU003404"/>
    </source>
</evidence>
<keyword evidence="5 17" id="KW-0813">Transport</keyword>
<keyword evidence="7 17" id="KW-0812">Transmembrane</keyword>
<evidence type="ECO:0000256" key="14">
    <source>
        <dbReference type="ARBA" id="ARBA00023128"/>
    </source>
</evidence>
<feature type="transmembrane region" description="Helical" evidence="17">
    <location>
        <begin position="220"/>
        <end position="239"/>
    </location>
</feature>
<geneLocation type="mitochondrion" evidence="21"/>
<evidence type="ECO:0000259" key="20">
    <source>
        <dbReference type="Pfam" id="PF06455"/>
    </source>
</evidence>
<reference evidence="21" key="1">
    <citation type="journal article" date="2017" name="AIMS Genet">
        <title>Our love-hate relationship with DNA barcodes, the Y2K problem, and the search for next generation barcodes.</title>
        <authorList>
            <person name="Marcus J.M."/>
        </authorList>
    </citation>
    <scope>NUCLEOTIDE SEQUENCE</scope>
</reference>
<dbReference type="GO" id="GO:0015990">
    <property type="term" value="P:electron transport coupled proton transport"/>
    <property type="evidence" value="ECO:0007669"/>
    <property type="project" value="TreeGrafter"/>
</dbReference>
<evidence type="ECO:0000256" key="8">
    <source>
        <dbReference type="ARBA" id="ARBA00022792"/>
    </source>
</evidence>
<protein>
    <recommendedName>
        <fullName evidence="4 17">NADH-ubiquinone oxidoreductase chain 5</fullName>
        <ecNumber evidence="3 17">7.1.1.2</ecNumber>
    </recommendedName>
</protein>
<feature type="transmembrane region" description="Helical" evidence="17">
    <location>
        <begin position="550"/>
        <end position="572"/>
    </location>
</feature>
<feature type="transmembrane region" description="Helical" evidence="17">
    <location>
        <begin position="153"/>
        <end position="171"/>
    </location>
</feature>
<comment type="function">
    <text evidence="1">Core subunit of the mitochondrial membrane respiratory chain NADH dehydrogenase (Complex I) that is believed to belong to the minimal assembly required for catalysis. Complex I functions in the transfer of electrons from NADH to the respiratory chain. The immediate electron acceptor for the enzyme is believed to be ubiquinone.</text>
</comment>
<evidence type="ECO:0000313" key="21">
    <source>
        <dbReference type="EMBL" id="AUT18167.1"/>
    </source>
</evidence>